<feature type="transmembrane region" description="Helical" evidence="6">
    <location>
        <begin position="156"/>
        <end position="176"/>
    </location>
</feature>
<evidence type="ECO:0000256" key="1">
    <source>
        <dbReference type="ARBA" id="ARBA00004141"/>
    </source>
</evidence>
<feature type="transmembrane region" description="Helical" evidence="6">
    <location>
        <begin position="182"/>
        <end position="204"/>
    </location>
</feature>
<evidence type="ECO:0000256" key="6">
    <source>
        <dbReference type="SAM" id="Phobius"/>
    </source>
</evidence>
<reference evidence="7 8" key="1">
    <citation type="journal article" date="2016" name="Nat. Commun.">
        <title>Thousands of microbial genomes shed light on interconnected biogeochemical processes in an aquifer system.</title>
        <authorList>
            <person name="Anantharaman K."/>
            <person name="Brown C.T."/>
            <person name="Hug L.A."/>
            <person name="Sharon I."/>
            <person name="Castelle C.J."/>
            <person name="Probst A.J."/>
            <person name="Thomas B.C."/>
            <person name="Singh A."/>
            <person name="Wilkins M.J."/>
            <person name="Karaoz U."/>
            <person name="Brodie E.L."/>
            <person name="Williams K.H."/>
            <person name="Hubbard S.S."/>
            <person name="Banfield J.F."/>
        </authorList>
    </citation>
    <scope>NUCLEOTIDE SEQUENCE [LARGE SCALE GENOMIC DNA]</scope>
</reference>
<dbReference type="AlphaFoldDB" id="A0A1F5HQW1"/>
<keyword evidence="5 6" id="KW-0472">Membrane</keyword>
<dbReference type="Pfam" id="PF06800">
    <property type="entry name" value="Sugar_transport"/>
    <property type="match status" value="1"/>
</dbReference>
<feature type="transmembrane region" description="Helical" evidence="6">
    <location>
        <begin position="216"/>
        <end position="238"/>
    </location>
</feature>
<protein>
    <recommendedName>
        <fullName evidence="9">EamA domain-containing protein</fullName>
    </recommendedName>
</protein>
<evidence type="ECO:0000256" key="5">
    <source>
        <dbReference type="ARBA" id="ARBA00023136"/>
    </source>
</evidence>
<evidence type="ECO:0000313" key="8">
    <source>
        <dbReference type="Proteomes" id="UP000178845"/>
    </source>
</evidence>
<keyword evidence="3 6" id="KW-0812">Transmembrane</keyword>
<feature type="transmembrane region" description="Helical" evidence="6">
    <location>
        <begin position="278"/>
        <end position="295"/>
    </location>
</feature>
<dbReference type="PANTHER" id="PTHR16119">
    <property type="entry name" value="TRANSMEMBRANE PROTEIN 144"/>
    <property type="match status" value="1"/>
</dbReference>
<proteinExistence type="inferred from homology"/>
<evidence type="ECO:0000313" key="7">
    <source>
        <dbReference type="EMBL" id="OGE06512.1"/>
    </source>
</evidence>
<comment type="caution">
    <text evidence="7">The sequence shown here is derived from an EMBL/GenBank/DDBJ whole genome shotgun (WGS) entry which is preliminary data.</text>
</comment>
<comment type="subcellular location">
    <subcellularLocation>
        <location evidence="1">Membrane</location>
        <topology evidence="1">Multi-pass membrane protein</topology>
    </subcellularLocation>
</comment>
<feature type="transmembrane region" description="Helical" evidence="6">
    <location>
        <begin position="244"/>
        <end position="266"/>
    </location>
</feature>
<dbReference type="InterPro" id="IPR010651">
    <property type="entry name" value="Sugar_transport"/>
</dbReference>
<feature type="transmembrane region" description="Helical" evidence="6">
    <location>
        <begin position="37"/>
        <end position="56"/>
    </location>
</feature>
<evidence type="ECO:0000256" key="3">
    <source>
        <dbReference type="ARBA" id="ARBA00022692"/>
    </source>
</evidence>
<dbReference type="GO" id="GO:0016020">
    <property type="term" value="C:membrane"/>
    <property type="evidence" value="ECO:0007669"/>
    <property type="project" value="UniProtKB-SubCell"/>
</dbReference>
<dbReference type="Proteomes" id="UP000178845">
    <property type="component" value="Unassembled WGS sequence"/>
</dbReference>
<sequence>MPFNTNLAGFGLALISSLFFSFYIVPRKLSKLSPITFSFIMSFGFAVSAITLYMFQPLINFHETISFVLLWSVAAGIIWAVSFVLFVTAIDYIGLSRSNQWKNLQGPIAAILGLLILGEFATTNPIFAILAAIAIFVSAVFLTATTESKKINLKGVYLGTLAGIGFGSVAVIQKYVTSNVGIYSQQVVWSISIFLGMLIFIFLTKKMKETFQTSKIELLLSLSAGILYLGASLFQLFSYRFLDVSISFTIIQMNAFWTVLIGILVFKEIDLKKYYKNIALGFVFTLIGIVFLFFARK</sequence>
<evidence type="ECO:0000256" key="4">
    <source>
        <dbReference type="ARBA" id="ARBA00022989"/>
    </source>
</evidence>
<feature type="transmembrane region" description="Helical" evidence="6">
    <location>
        <begin position="6"/>
        <end position="25"/>
    </location>
</feature>
<dbReference type="SUPFAM" id="SSF103481">
    <property type="entry name" value="Multidrug resistance efflux transporter EmrE"/>
    <property type="match status" value="2"/>
</dbReference>
<evidence type="ECO:0000256" key="2">
    <source>
        <dbReference type="ARBA" id="ARBA00006117"/>
    </source>
</evidence>
<comment type="similarity">
    <text evidence="2">Belongs to the GRP transporter (TC 2.A.7.5) family.</text>
</comment>
<evidence type="ECO:0008006" key="9">
    <source>
        <dbReference type="Google" id="ProtNLM"/>
    </source>
</evidence>
<feature type="transmembrane region" description="Helical" evidence="6">
    <location>
        <begin position="68"/>
        <end position="92"/>
    </location>
</feature>
<dbReference type="GO" id="GO:0015144">
    <property type="term" value="F:carbohydrate transmembrane transporter activity"/>
    <property type="evidence" value="ECO:0007669"/>
    <property type="project" value="InterPro"/>
</dbReference>
<accession>A0A1F5HQW1</accession>
<dbReference type="PANTHER" id="PTHR16119:SF17">
    <property type="entry name" value="TRANSMEMBRANE PROTEIN 144"/>
    <property type="match status" value="1"/>
</dbReference>
<keyword evidence="4 6" id="KW-1133">Transmembrane helix</keyword>
<name>A0A1F5HQW1_9BACT</name>
<feature type="transmembrane region" description="Helical" evidence="6">
    <location>
        <begin position="126"/>
        <end position="144"/>
    </location>
</feature>
<organism evidence="7 8">
    <name type="scientific">Candidatus Curtissbacteria bacterium RIFCSPLOWO2_02_FULL_40_13b</name>
    <dbReference type="NCBI Taxonomy" id="1797733"/>
    <lineage>
        <taxon>Bacteria</taxon>
        <taxon>Candidatus Curtissiibacteriota</taxon>
    </lineage>
</organism>
<dbReference type="EMBL" id="MFBW01000045">
    <property type="protein sequence ID" value="OGE06512.1"/>
    <property type="molecule type" value="Genomic_DNA"/>
</dbReference>
<dbReference type="InterPro" id="IPR037185">
    <property type="entry name" value="EmrE-like"/>
</dbReference>
<gene>
    <name evidence="7" type="ORF">A3I53_01860</name>
</gene>